<organism evidence="2">
    <name type="scientific">Tepidanaerobacter syntrophicus</name>
    <dbReference type="NCBI Taxonomy" id="224999"/>
    <lineage>
        <taxon>Bacteria</taxon>
        <taxon>Bacillati</taxon>
        <taxon>Bacillota</taxon>
        <taxon>Clostridia</taxon>
        <taxon>Thermosediminibacterales</taxon>
        <taxon>Tepidanaerobacteraceae</taxon>
        <taxon>Tepidanaerobacter</taxon>
    </lineage>
</organism>
<comment type="pathway">
    <text evidence="1">Amine and polyamine degradation; ethanolamine degradation.</text>
</comment>
<keyword evidence="1 2" id="KW-0456">Lyase</keyword>
<dbReference type="Gene3D" id="3.20.20.70">
    <property type="entry name" value="Aldolase class I"/>
    <property type="match status" value="1"/>
</dbReference>
<keyword evidence="1" id="KW-0170">Cobalt</keyword>
<feature type="binding site" evidence="1">
    <location>
        <position position="193"/>
    </location>
    <ligand>
        <name>substrate</name>
    </ligand>
</feature>
<dbReference type="AlphaFoldDB" id="A0A0U9HJC1"/>
<dbReference type="GO" id="GO:0031419">
    <property type="term" value="F:cobalamin binding"/>
    <property type="evidence" value="ECO:0007669"/>
    <property type="project" value="UniProtKB-UniRule"/>
</dbReference>
<sequence>MPWSTRLFGKNYTFFSIKEILAKASEEKSGDIFAGIAAENNAERVAAKRVLAELTLKDLRENPVIPYEEDEVTRVIDDGLSQGIYKSICSMTVAELREWILSHDTTCEDIHRVSAGLTAEMVSAVAKLMSNMDLVYAASKIHVVTKNRTEIGLPGTLSYRIQPNHPNDSVEGILASVMEGLTYGSGDAVIGINPNEDTVENTVKLMNASFDFMMDWAIPTQNCVLSHITTQMKAVEAGARVCAFFQSISGSETCNKVFGISAKMLDEAFDMIKKKGFAPGPNFMYFETGQGSELSLDAHHGADMQTLEARTYGFGRRYMPFMVNNVSGFIGPETLYDGKQITRASLEDHFMGKLLGLPMGMAPCYTNHVKVDQNDQEGAIMLLAMAGANYYMGVPGSDDCMLSYQDTSYHDDATLRELLGRRPAPEFEKWLEKMGIMKDGRLTPIAGDPSIFATMTPLGRR</sequence>
<dbReference type="GO" id="GO:0008851">
    <property type="term" value="F:ethanolamine ammonia-lyase activity"/>
    <property type="evidence" value="ECO:0007669"/>
    <property type="project" value="UniProtKB-UniRule"/>
</dbReference>
<dbReference type="GO" id="GO:0009350">
    <property type="term" value="C:ethanolamine ammonia-lyase complex"/>
    <property type="evidence" value="ECO:0007669"/>
    <property type="project" value="UniProtKB-UniRule"/>
</dbReference>
<dbReference type="InterPro" id="IPR010628">
    <property type="entry name" value="EutB"/>
</dbReference>
<keyword evidence="3" id="KW-1185">Reference proteome</keyword>
<dbReference type="UniPathway" id="UPA00560"/>
<proteinExistence type="inferred from homology"/>
<dbReference type="GO" id="GO:0046336">
    <property type="term" value="P:ethanolamine catabolic process"/>
    <property type="evidence" value="ECO:0007669"/>
    <property type="project" value="UniProtKB-UniRule"/>
</dbReference>
<feature type="binding site" evidence="1">
    <location>
        <position position="194"/>
    </location>
    <ligand>
        <name>adenosylcob(III)alamin</name>
        <dbReference type="ChEBI" id="CHEBI:18408"/>
    </ligand>
</feature>
<feature type="binding site" evidence="1">
    <location>
        <position position="246"/>
    </location>
    <ligand>
        <name>adenosylcob(III)alamin</name>
        <dbReference type="ChEBI" id="CHEBI:18408"/>
    </ligand>
</feature>
<name>A0A0U9HJC1_9FIRM</name>
<dbReference type="InterPro" id="IPR044939">
    <property type="entry name" value="EutB_dom_2_sf"/>
</dbReference>
<accession>A0A0U9HJC1</accession>
<dbReference type="Gene3D" id="1.10.220.70">
    <property type="entry name" value="lyase"/>
    <property type="match status" value="1"/>
</dbReference>
<evidence type="ECO:0000256" key="1">
    <source>
        <dbReference type="HAMAP-Rule" id="MF_00861"/>
    </source>
</evidence>
<dbReference type="Pfam" id="PF06751">
    <property type="entry name" value="EutB"/>
    <property type="match status" value="1"/>
</dbReference>
<dbReference type="Gene3D" id="2.30.170.30">
    <property type="entry name" value="ethanolamine ammonia-lyase heavy chain domain like"/>
    <property type="match status" value="1"/>
</dbReference>
<dbReference type="GO" id="GO:0005829">
    <property type="term" value="C:cytosol"/>
    <property type="evidence" value="ECO:0007669"/>
    <property type="project" value="TreeGrafter"/>
</dbReference>
<feature type="binding site" evidence="1">
    <location>
        <position position="401"/>
    </location>
    <ligand>
        <name>adenosylcob(III)alamin</name>
        <dbReference type="ChEBI" id="CHEBI:18408"/>
    </ligand>
</feature>
<reference evidence="2" key="1">
    <citation type="journal article" date="2016" name="Genome Announc.">
        <title>Draft Genome Sequence of the Syntrophic Lactate-Degrading Bacterium Tepidanaerobacter syntrophicus JLT.</title>
        <authorList>
            <person name="Matsuura N."/>
            <person name="Ohashi A."/>
            <person name="Tourlousse D.M."/>
            <person name="Sekiguchi Y."/>
        </authorList>
    </citation>
    <scope>NUCLEOTIDE SEQUENCE [LARGE SCALE GENOMIC DNA]</scope>
    <source>
        <strain evidence="2">JL</strain>
    </source>
</reference>
<protein>
    <recommendedName>
        <fullName evidence="1">Ethanolamine ammonia-lyase large subunit</fullName>
        <shortName evidence="1">EAL large subunit</shortName>
        <ecNumber evidence="1">4.3.1.7</ecNumber>
    </recommendedName>
</protein>
<comment type="function">
    <text evidence="1">Catalyzes the deamination of various vicinal amino-alcohols to oxo compounds. Allows this organism to utilize ethanolamine as the sole source of nitrogen and carbon in the presence of vitamin B12.</text>
</comment>
<feature type="binding site" evidence="1">
    <location>
        <position position="295"/>
    </location>
    <ligand>
        <name>adenosylcob(III)alamin</name>
        <dbReference type="ChEBI" id="CHEBI:18408"/>
    </ligand>
</feature>
<dbReference type="EC" id="4.3.1.7" evidence="1"/>
<dbReference type="RefSeq" id="WP_059031189.1">
    <property type="nucleotide sequence ID" value="NZ_BSDN01000006.1"/>
</dbReference>
<evidence type="ECO:0000313" key="2">
    <source>
        <dbReference type="EMBL" id="GAQ24111.1"/>
    </source>
</evidence>
<dbReference type="HAMAP" id="MF_00861">
    <property type="entry name" value="EutB"/>
    <property type="match status" value="1"/>
</dbReference>
<feature type="binding site" evidence="1">
    <location>
        <position position="287"/>
    </location>
    <ligand>
        <name>substrate</name>
    </ligand>
</feature>
<dbReference type="STRING" id="224999.GCA_001485475_00094"/>
<comment type="subunit">
    <text evidence="1">The basic unit is a heterodimer which dimerizes to form tetramers. The heterotetramers trimerize; 6 large subunits form a core ring with 6 small subunits projecting outwards.</text>
</comment>
<comment type="similarity">
    <text evidence="1">Belongs to the EutB family.</text>
</comment>
<dbReference type="PANTHER" id="PTHR39329">
    <property type="entry name" value="ETHANOLAMINE AMMONIA-LYASE HEAVY CHAIN"/>
    <property type="match status" value="1"/>
</dbReference>
<dbReference type="GO" id="GO:0031471">
    <property type="term" value="C:ethanolamine degradation polyhedral organelle"/>
    <property type="evidence" value="ECO:0007669"/>
    <property type="project" value="UniProtKB-UniRule"/>
</dbReference>
<keyword evidence="1" id="KW-0846">Cobalamin</keyword>
<comment type="cofactor">
    <cofactor evidence="1">
        <name>adenosylcob(III)alamin</name>
        <dbReference type="ChEBI" id="CHEBI:18408"/>
    </cofactor>
    <text evidence="1">Binds between the large and small subunits.</text>
</comment>
<dbReference type="InterPro" id="IPR044941">
    <property type="entry name" value="EutB_N_sf"/>
</dbReference>
<gene>
    <name evidence="1" type="primary">eutB</name>
    <name evidence="2" type="ORF">TSYNT_196</name>
</gene>
<comment type="subcellular location">
    <subcellularLocation>
        <location evidence="1">Bacterial microcompartment</location>
    </subcellularLocation>
</comment>
<dbReference type="NCBIfam" id="NF011649">
    <property type="entry name" value="PRK15067.1"/>
    <property type="match status" value="1"/>
</dbReference>
<comment type="catalytic activity">
    <reaction evidence="1">
        <text>ethanolamine = acetaldehyde + NH4(+)</text>
        <dbReference type="Rhea" id="RHEA:15313"/>
        <dbReference type="ChEBI" id="CHEBI:15343"/>
        <dbReference type="ChEBI" id="CHEBI:28938"/>
        <dbReference type="ChEBI" id="CHEBI:57603"/>
        <dbReference type="EC" id="4.3.1.7"/>
    </reaction>
</comment>
<dbReference type="EMBL" id="DF976995">
    <property type="protein sequence ID" value="GAQ24111.1"/>
    <property type="molecule type" value="Genomic_DNA"/>
</dbReference>
<feature type="binding site" evidence="1">
    <location>
        <begin position="160"/>
        <end position="162"/>
    </location>
    <ligand>
        <name>substrate</name>
    </ligand>
</feature>
<dbReference type="Proteomes" id="UP000062160">
    <property type="component" value="Unassembled WGS sequence"/>
</dbReference>
<evidence type="ECO:0000313" key="3">
    <source>
        <dbReference type="Proteomes" id="UP000062160"/>
    </source>
</evidence>
<dbReference type="InterPro" id="IPR013785">
    <property type="entry name" value="Aldolase_TIM"/>
</dbReference>
<dbReference type="GO" id="GO:0006520">
    <property type="term" value="P:amino acid metabolic process"/>
    <property type="evidence" value="ECO:0007669"/>
    <property type="project" value="InterPro"/>
</dbReference>
<keyword evidence="1" id="KW-1283">Bacterial microcompartment</keyword>
<comment type="caution">
    <text evidence="1">Lacks conserved residue(s) required for the propagation of feature annotation.</text>
</comment>
<dbReference type="PANTHER" id="PTHR39329:SF1">
    <property type="entry name" value="ETHANOLAMINE AMMONIA-LYASE LARGE SUBUNIT"/>
    <property type="match status" value="1"/>
</dbReference>
<dbReference type="OrthoDB" id="9770909at2"/>